<dbReference type="PROSITE" id="PS50800">
    <property type="entry name" value="SAP"/>
    <property type="match status" value="1"/>
</dbReference>
<dbReference type="AlphaFoldDB" id="A0A0D3KQ84"/>
<dbReference type="HOGENOM" id="CLU_948107_0_0_1"/>
<dbReference type="PANTHER" id="PTHR33875:SF2">
    <property type="entry name" value="ACR183CP"/>
    <property type="match status" value="1"/>
</dbReference>
<dbReference type="InterPro" id="IPR036361">
    <property type="entry name" value="SAP_dom_sf"/>
</dbReference>
<feature type="domain" description="SAP" evidence="1">
    <location>
        <begin position="8"/>
        <end position="42"/>
    </location>
</feature>
<dbReference type="InterPro" id="IPR003034">
    <property type="entry name" value="SAP_dom"/>
</dbReference>
<protein>
    <recommendedName>
        <fullName evidence="1">SAP domain-containing protein</fullName>
    </recommendedName>
</protein>
<dbReference type="PaxDb" id="2903-EOD37919"/>
<dbReference type="SMART" id="SM00513">
    <property type="entry name" value="SAP"/>
    <property type="match status" value="1"/>
</dbReference>
<dbReference type="SUPFAM" id="SSF52833">
    <property type="entry name" value="Thioredoxin-like"/>
    <property type="match status" value="1"/>
</dbReference>
<proteinExistence type="predicted"/>
<dbReference type="STRING" id="2903.R1FWQ6"/>
<keyword evidence="3" id="KW-1185">Reference proteome</keyword>
<dbReference type="Pfam" id="PF02037">
    <property type="entry name" value="SAP"/>
    <property type="match status" value="1"/>
</dbReference>
<dbReference type="Pfam" id="PF13462">
    <property type="entry name" value="Thioredoxin_4"/>
    <property type="match status" value="1"/>
</dbReference>
<dbReference type="Gene3D" id="3.40.30.10">
    <property type="entry name" value="Glutaredoxin"/>
    <property type="match status" value="1"/>
</dbReference>
<dbReference type="InterPro" id="IPR012336">
    <property type="entry name" value="Thioredoxin-like_fold"/>
</dbReference>
<dbReference type="eggNOG" id="ENOG502S0CB">
    <property type="taxonomic scope" value="Eukaryota"/>
</dbReference>
<evidence type="ECO:0000259" key="1">
    <source>
        <dbReference type="PROSITE" id="PS50800"/>
    </source>
</evidence>
<dbReference type="RefSeq" id="XP_005790348.1">
    <property type="nucleotide sequence ID" value="XM_005790291.1"/>
</dbReference>
<dbReference type="GeneID" id="17283189"/>
<dbReference type="KEGG" id="ehx:EMIHUDRAFT_109518"/>
<dbReference type="PANTHER" id="PTHR33875">
    <property type="entry name" value="OS09G0542200 PROTEIN"/>
    <property type="match status" value="1"/>
</dbReference>
<dbReference type="EnsemblProtists" id="EOD37919">
    <property type="protein sequence ID" value="EOD37919"/>
    <property type="gene ID" value="EMIHUDRAFT_109518"/>
</dbReference>
<reference evidence="3" key="1">
    <citation type="journal article" date="2013" name="Nature">
        <title>Pan genome of the phytoplankton Emiliania underpins its global distribution.</title>
        <authorList>
            <person name="Read B.A."/>
            <person name="Kegel J."/>
            <person name="Klute M.J."/>
            <person name="Kuo A."/>
            <person name="Lefebvre S.C."/>
            <person name="Maumus F."/>
            <person name="Mayer C."/>
            <person name="Miller J."/>
            <person name="Monier A."/>
            <person name="Salamov A."/>
            <person name="Young J."/>
            <person name="Aguilar M."/>
            <person name="Claverie J.M."/>
            <person name="Frickenhaus S."/>
            <person name="Gonzalez K."/>
            <person name="Herman E.K."/>
            <person name="Lin Y.C."/>
            <person name="Napier J."/>
            <person name="Ogata H."/>
            <person name="Sarno A.F."/>
            <person name="Shmutz J."/>
            <person name="Schroeder D."/>
            <person name="de Vargas C."/>
            <person name="Verret F."/>
            <person name="von Dassow P."/>
            <person name="Valentin K."/>
            <person name="Van de Peer Y."/>
            <person name="Wheeler G."/>
            <person name="Dacks J.B."/>
            <person name="Delwiche C.F."/>
            <person name="Dyhrman S.T."/>
            <person name="Glockner G."/>
            <person name="John U."/>
            <person name="Richards T."/>
            <person name="Worden A.Z."/>
            <person name="Zhang X."/>
            <person name="Grigoriev I.V."/>
            <person name="Allen A.E."/>
            <person name="Bidle K."/>
            <person name="Borodovsky M."/>
            <person name="Bowler C."/>
            <person name="Brownlee C."/>
            <person name="Cock J.M."/>
            <person name="Elias M."/>
            <person name="Gladyshev V.N."/>
            <person name="Groth M."/>
            <person name="Guda C."/>
            <person name="Hadaegh A."/>
            <person name="Iglesias-Rodriguez M.D."/>
            <person name="Jenkins J."/>
            <person name="Jones B.M."/>
            <person name="Lawson T."/>
            <person name="Leese F."/>
            <person name="Lindquist E."/>
            <person name="Lobanov A."/>
            <person name="Lomsadze A."/>
            <person name="Malik S.B."/>
            <person name="Marsh M.E."/>
            <person name="Mackinder L."/>
            <person name="Mock T."/>
            <person name="Mueller-Roeber B."/>
            <person name="Pagarete A."/>
            <person name="Parker M."/>
            <person name="Probert I."/>
            <person name="Quesneville H."/>
            <person name="Raines C."/>
            <person name="Rensing S.A."/>
            <person name="Riano-Pachon D.M."/>
            <person name="Richier S."/>
            <person name="Rokitta S."/>
            <person name="Shiraiwa Y."/>
            <person name="Soanes D.M."/>
            <person name="van der Giezen M."/>
            <person name="Wahlund T.M."/>
            <person name="Williams B."/>
            <person name="Wilson W."/>
            <person name="Wolfe G."/>
            <person name="Wurch L.L."/>
        </authorList>
    </citation>
    <scope>NUCLEOTIDE SEQUENCE</scope>
</reference>
<dbReference type="Gene3D" id="1.10.720.30">
    <property type="entry name" value="SAP domain"/>
    <property type="match status" value="1"/>
</dbReference>
<accession>A0A0D3KQ84</accession>
<evidence type="ECO:0000313" key="3">
    <source>
        <dbReference type="Proteomes" id="UP000013827"/>
    </source>
</evidence>
<dbReference type="OMA" id="LEPTCPF"/>
<reference evidence="2" key="2">
    <citation type="submission" date="2024-10" db="UniProtKB">
        <authorList>
            <consortium name="EnsemblProtists"/>
        </authorList>
    </citation>
    <scope>IDENTIFICATION</scope>
</reference>
<name>A0A0D3KQ84_EMIH1</name>
<sequence length="294" mass="32217">MRKVQKDLVAMKVVELKEELGERGEALSGNKAWLRRRLHAAIVSEYLESAAGAAGEYVEFGTLSTRVELIRSSAVLALRLMGPPLSPTAIGYVLNSAAAASPVRVEMFLDLICPFSRKMFVTLTEGRVIERAGDRACFVLHQVPQPWHAQGSYVHEAALAVKEVAPDLYPNYIGAIYECFDKGKFTDRDTWEKSRTQINAELCDLAASVGVDRAATAAKLAMRASADGNNVGNEVTQAVKWICKHHRTRGVHVTPTVHVNGLEAGIVSSGWTPEQWLAFLEPNGADFWQGSKLQ</sequence>
<organism evidence="2 3">
    <name type="scientific">Emiliania huxleyi (strain CCMP1516)</name>
    <dbReference type="NCBI Taxonomy" id="280463"/>
    <lineage>
        <taxon>Eukaryota</taxon>
        <taxon>Haptista</taxon>
        <taxon>Haptophyta</taxon>
        <taxon>Prymnesiophyceae</taxon>
        <taxon>Isochrysidales</taxon>
        <taxon>Noelaerhabdaceae</taxon>
        <taxon>Emiliania</taxon>
    </lineage>
</organism>
<dbReference type="Proteomes" id="UP000013827">
    <property type="component" value="Unassembled WGS sequence"/>
</dbReference>
<evidence type="ECO:0000313" key="2">
    <source>
        <dbReference type="EnsemblProtists" id="EOD37919"/>
    </source>
</evidence>
<dbReference type="SUPFAM" id="SSF68906">
    <property type="entry name" value="SAP domain"/>
    <property type="match status" value="1"/>
</dbReference>
<dbReference type="InterPro" id="IPR036249">
    <property type="entry name" value="Thioredoxin-like_sf"/>
</dbReference>